<accession>A0A9P8P8I4</accession>
<dbReference type="AlphaFoldDB" id="A0A9P8P8I4"/>
<gene>
    <name evidence="1" type="ORF">OGAPHI_003226</name>
</gene>
<dbReference type="GeneID" id="70235193"/>
<name>A0A9P8P8I4_9ASCO</name>
<reference evidence="1" key="1">
    <citation type="journal article" date="2021" name="Open Biol.">
        <title>Shared evolutionary footprints suggest mitochondrial oxidative damage underlies multiple complex I losses in fungi.</title>
        <authorList>
            <person name="Schikora-Tamarit M.A."/>
            <person name="Marcet-Houben M."/>
            <person name="Nosek J."/>
            <person name="Gabaldon T."/>
        </authorList>
    </citation>
    <scope>NUCLEOTIDE SEQUENCE</scope>
    <source>
        <strain evidence="1">CBS6075</strain>
    </source>
</reference>
<dbReference type="EMBL" id="JAEUBE010000199">
    <property type="protein sequence ID" value="KAH3666777.1"/>
    <property type="molecule type" value="Genomic_DNA"/>
</dbReference>
<evidence type="ECO:0000313" key="1">
    <source>
        <dbReference type="EMBL" id="KAH3666777.1"/>
    </source>
</evidence>
<keyword evidence="2" id="KW-1185">Reference proteome</keyword>
<sequence>MSKILILPVWPITWSVIINTWFPSGLNSTLFTGDSKVHVCTHSPVSTLHSLAVKSALPVTAKTVSGSISIDQMVPLWPIKVPSRSPLDEYQIEASLPLETEKSKSPSLLNFTWVNARS</sequence>
<reference evidence="1" key="2">
    <citation type="submission" date="2021-01" db="EMBL/GenBank/DDBJ databases">
        <authorList>
            <person name="Schikora-Tamarit M.A."/>
        </authorList>
    </citation>
    <scope>NUCLEOTIDE SEQUENCE</scope>
    <source>
        <strain evidence="1">CBS6075</strain>
    </source>
</reference>
<protein>
    <submittedName>
        <fullName evidence="1">Uncharacterized protein</fullName>
    </submittedName>
</protein>
<proteinExistence type="predicted"/>
<dbReference type="RefSeq" id="XP_046061733.1">
    <property type="nucleotide sequence ID" value="XM_046204182.1"/>
</dbReference>
<evidence type="ECO:0000313" key="2">
    <source>
        <dbReference type="Proteomes" id="UP000769157"/>
    </source>
</evidence>
<organism evidence="1 2">
    <name type="scientific">Ogataea philodendri</name>
    <dbReference type="NCBI Taxonomy" id="1378263"/>
    <lineage>
        <taxon>Eukaryota</taxon>
        <taxon>Fungi</taxon>
        <taxon>Dikarya</taxon>
        <taxon>Ascomycota</taxon>
        <taxon>Saccharomycotina</taxon>
        <taxon>Pichiomycetes</taxon>
        <taxon>Pichiales</taxon>
        <taxon>Pichiaceae</taxon>
        <taxon>Ogataea</taxon>
    </lineage>
</organism>
<comment type="caution">
    <text evidence="1">The sequence shown here is derived from an EMBL/GenBank/DDBJ whole genome shotgun (WGS) entry which is preliminary data.</text>
</comment>
<dbReference type="Proteomes" id="UP000769157">
    <property type="component" value="Unassembled WGS sequence"/>
</dbReference>